<proteinExistence type="predicted"/>
<name>A0ACD5IFX5_9PROT</name>
<evidence type="ECO:0000313" key="2">
    <source>
        <dbReference type="Proteomes" id="UP001196097"/>
    </source>
</evidence>
<keyword evidence="2" id="KW-1185">Reference proteome</keyword>
<sequence length="235" mass="25901">MLPVCGKNVLARIAFSCIVMAGAMTNANAGLFGHIIEHAAAYAAAGVAAHEVERHLDQRNQGDRTNAGGVAAEGRYAVVFPLSEAEPNPRLTPGALNPAVTQANIRETICRRGGYTKSIRPPEGYTERLKREGIRQYDYTDHRLRDYEEDHLISLEIGGSPDSPRNLWPEPHHVIGGWGSYTKDKLENRLHALVCHGQISLATAQHDIATHWIAAYKRYVGPQPDQTRSHHGGYQ</sequence>
<accession>A0ACD5IFX5</accession>
<dbReference type="Proteomes" id="UP001196097">
    <property type="component" value="Chromosome"/>
</dbReference>
<gene>
    <name evidence="1" type="ORF">HF292_011255</name>
</gene>
<protein>
    <submittedName>
        <fullName evidence="1">Uncharacterized protein</fullName>
    </submittedName>
</protein>
<reference evidence="1 2" key="1">
    <citation type="journal article" date="2021" name="ISME J.">
        <title>Genomic evolution of the class Acidithiobacillia: deep-branching Proteobacteria living in extreme acidic conditions.</title>
        <authorList>
            <person name="Moya-Beltran A."/>
            <person name="Beard S."/>
            <person name="Rojas-Villalobos C."/>
            <person name="Issotta F."/>
            <person name="Gallardo Y."/>
            <person name="Ulloa R."/>
            <person name="Giaveno A."/>
            <person name="Degli Esposti M."/>
            <person name="Johnson D.B."/>
            <person name="Quatrini R."/>
        </authorList>
    </citation>
    <scope>NUCLEOTIDE SEQUENCE [LARGE SCALE GENOMIC DNA]</scope>
    <source>
        <strain evidence="1 2">CF3</strain>
    </source>
</reference>
<dbReference type="EMBL" id="CP130946">
    <property type="protein sequence ID" value="XRP72372.1"/>
    <property type="molecule type" value="Genomic_DNA"/>
</dbReference>
<organism evidence="1 2">
    <name type="scientific">Acidithiobacillus ferruginosus</name>
    <dbReference type="NCBI Taxonomy" id="3063951"/>
    <lineage>
        <taxon>Bacteria</taxon>
        <taxon>Pseudomonadati</taxon>
        <taxon>Pseudomonadota</taxon>
        <taxon>Acidithiobacillia</taxon>
        <taxon>Acidithiobacillales</taxon>
        <taxon>Acidithiobacillaceae</taxon>
        <taxon>Acidithiobacillus</taxon>
    </lineage>
</organism>
<evidence type="ECO:0000313" key="1">
    <source>
        <dbReference type="EMBL" id="XRP72372.1"/>
    </source>
</evidence>